<evidence type="ECO:0000313" key="2">
    <source>
        <dbReference type="Proteomes" id="UP001062846"/>
    </source>
</evidence>
<protein>
    <submittedName>
        <fullName evidence="1">Uncharacterized protein</fullName>
    </submittedName>
</protein>
<dbReference type="Proteomes" id="UP001062846">
    <property type="component" value="Chromosome 4"/>
</dbReference>
<organism evidence="1 2">
    <name type="scientific">Rhododendron molle</name>
    <name type="common">Chinese azalea</name>
    <name type="synonym">Azalea mollis</name>
    <dbReference type="NCBI Taxonomy" id="49168"/>
    <lineage>
        <taxon>Eukaryota</taxon>
        <taxon>Viridiplantae</taxon>
        <taxon>Streptophyta</taxon>
        <taxon>Embryophyta</taxon>
        <taxon>Tracheophyta</taxon>
        <taxon>Spermatophyta</taxon>
        <taxon>Magnoliopsida</taxon>
        <taxon>eudicotyledons</taxon>
        <taxon>Gunneridae</taxon>
        <taxon>Pentapetalae</taxon>
        <taxon>asterids</taxon>
        <taxon>Ericales</taxon>
        <taxon>Ericaceae</taxon>
        <taxon>Ericoideae</taxon>
        <taxon>Rhodoreae</taxon>
        <taxon>Rhododendron</taxon>
    </lineage>
</organism>
<sequence length="306" mass="33908">MYIHLSLSLFLSLSLSPSSVVEVRLGSRSKMCGGAIISDYVPNPRSRRPSIDDHWSENGGGAVISDYVPKPRNRRLSIDDLWLEPDSFSGGRNCDGVKDRSSQSNSRKTTNPKPNSLDNKGTSEKTNPGTSQKTRKNMYRGIRQRPWGKWAAEIRDPQKGVRVWLGTYNTAEEAARAYDEAAIRIRGDKAKLNFAPPSPPTPPLSPPAKRRCVVPDSTQVGTESAGLTQVMGTGAPDQELYYPSPVAARADELELKDQISNLESFLGLESELTQFSGLSESESIDLWLMDDISMTHQYPQTDHHLY</sequence>
<keyword evidence="2" id="KW-1185">Reference proteome</keyword>
<evidence type="ECO:0000313" key="1">
    <source>
        <dbReference type="EMBL" id="KAI8561720.1"/>
    </source>
</evidence>
<comment type="caution">
    <text evidence="1">The sequence shown here is derived from an EMBL/GenBank/DDBJ whole genome shotgun (WGS) entry which is preliminary data.</text>
</comment>
<dbReference type="EMBL" id="CM046391">
    <property type="protein sequence ID" value="KAI8561720.1"/>
    <property type="molecule type" value="Genomic_DNA"/>
</dbReference>
<gene>
    <name evidence="1" type="ORF">RHMOL_Rhmol04G0362800</name>
</gene>
<reference evidence="1" key="1">
    <citation type="submission" date="2022-02" db="EMBL/GenBank/DDBJ databases">
        <title>Plant Genome Project.</title>
        <authorList>
            <person name="Zhang R.-G."/>
        </authorList>
    </citation>
    <scope>NUCLEOTIDE SEQUENCE</scope>
    <source>
        <strain evidence="1">AT1</strain>
    </source>
</reference>
<accession>A0ACC0P8H4</accession>
<name>A0ACC0P8H4_RHOML</name>
<proteinExistence type="predicted"/>